<feature type="region of interest" description="Disordered" evidence="1">
    <location>
        <begin position="76"/>
        <end position="110"/>
    </location>
</feature>
<name>A0AA35SKD1_GEOBA</name>
<reference evidence="2" key="1">
    <citation type="submission" date="2023-03" db="EMBL/GenBank/DDBJ databases">
        <authorList>
            <person name="Steffen K."/>
            <person name="Cardenas P."/>
        </authorList>
    </citation>
    <scope>NUCLEOTIDE SEQUENCE</scope>
</reference>
<evidence type="ECO:0000313" key="2">
    <source>
        <dbReference type="EMBL" id="CAI8030331.1"/>
    </source>
</evidence>
<dbReference type="Proteomes" id="UP001174909">
    <property type="component" value="Unassembled WGS sequence"/>
</dbReference>
<feature type="compositionally biased region" description="Basic and acidic residues" evidence="1">
    <location>
        <begin position="97"/>
        <end position="106"/>
    </location>
</feature>
<comment type="caution">
    <text evidence="2">The sequence shown here is derived from an EMBL/GenBank/DDBJ whole genome shotgun (WGS) entry which is preliminary data.</text>
</comment>
<evidence type="ECO:0000313" key="3">
    <source>
        <dbReference type="Proteomes" id="UP001174909"/>
    </source>
</evidence>
<protein>
    <submittedName>
        <fullName evidence="2">Uncharacterized protein</fullName>
    </submittedName>
</protein>
<dbReference type="EMBL" id="CASHTH010002471">
    <property type="protein sequence ID" value="CAI8030331.1"/>
    <property type="molecule type" value="Genomic_DNA"/>
</dbReference>
<accession>A0AA35SKD1</accession>
<dbReference type="AlphaFoldDB" id="A0AA35SKD1"/>
<gene>
    <name evidence="2" type="ORF">GBAR_LOCUS17196</name>
</gene>
<keyword evidence="3" id="KW-1185">Reference proteome</keyword>
<proteinExistence type="predicted"/>
<evidence type="ECO:0000256" key="1">
    <source>
        <dbReference type="SAM" id="MobiDB-lite"/>
    </source>
</evidence>
<organism evidence="2 3">
    <name type="scientific">Geodia barretti</name>
    <name type="common">Barrett's horny sponge</name>
    <dbReference type="NCBI Taxonomy" id="519541"/>
    <lineage>
        <taxon>Eukaryota</taxon>
        <taxon>Metazoa</taxon>
        <taxon>Porifera</taxon>
        <taxon>Demospongiae</taxon>
        <taxon>Heteroscleromorpha</taxon>
        <taxon>Tetractinellida</taxon>
        <taxon>Astrophorina</taxon>
        <taxon>Geodiidae</taxon>
        <taxon>Geodia</taxon>
    </lineage>
</organism>
<feature type="non-terminal residue" evidence="2">
    <location>
        <position position="1"/>
    </location>
</feature>
<sequence>MVAGSIFLGGHKGLRLDCRTPASEILLLCLQVKGTGGVPDAEERPALWGHRLLRWSAQRCQDEPGHRPDCCERRSNCDQPRGGRRNHQGTIRGGGRGGERGKSERRPHWRRVGRAGKGCHQCHWYIMPGCTCTSTMRYIE</sequence>